<protein>
    <submittedName>
        <fullName evidence="2">Uncharacterized protein</fullName>
    </submittedName>
</protein>
<comment type="caution">
    <text evidence="2">The sequence shown here is derived from an EMBL/GenBank/DDBJ whole genome shotgun (WGS) entry which is preliminary data.</text>
</comment>
<keyword evidence="3" id="KW-1185">Reference proteome</keyword>
<dbReference type="OrthoDB" id="6817932at2759"/>
<proteinExistence type="predicted"/>
<evidence type="ECO:0000313" key="2">
    <source>
        <dbReference type="EMBL" id="KAF2886044.1"/>
    </source>
</evidence>
<accession>A0A8K0CEV3</accession>
<evidence type="ECO:0000313" key="3">
    <source>
        <dbReference type="Proteomes" id="UP000801492"/>
    </source>
</evidence>
<reference evidence="2" key="1">
    <citation type="submission" date="2019-08" db="EMBL/GenBank/DDBJ databases">
        <title>The genome of the North American firefly Photinus pyralis.</title>
        <authorList>
            <consortium name="Photinus pyralis genome working group"/>
            <person name="Fallon T.R."/>
            <person name="Sander Lower S.E."/>
            <person name="Weng J.-K."/>
        </authorList>
    </citation>
    <scope>NUCLEOTIDE SEQUENCE</scope>
    <source>
        <strain evidence="2">TRF0915ILg1</strain>
        <tissue evidence="2">Whole body</tissue>
    </source>
</reference>
<gene>
    <name evidence="2" type="ORF">ILUMI_20130</name>
</gene>
<feature type="region of interest" description="Disordered" evidence="1">
    <location>
        <begin position="108"/>
        <end position="155"/>
    </location>
</feature>
<organism evidence="2 3">
    <name type="scientific">Ignelater luminosus</name>
    <name type="common">Cucubano</name>
    <name type="synonym">Pyrophorus luminosus</name>
    <dbReference type="NCBI Taxonomy" id="2038154"/>
    <lineage>
        <taxon>Eukaryota</taxon>
        <taxon>Metazoa</taxon>
        <taxon>Ecdysozoa</taxon>
        <taxon>Arthropoda</taxon>
        <taxon>Hexapoda</taxon>
        <taxon>Insecta</taxon>
        <taxon>Pterygota</taxon>
        <taxon>Neoptera</taxon>
        <taxon>Endopterygota</taxon>
        <taxon>Coleoptera</taxon>
        <taxon>Polyphaga</taxon>
        <taxon>Elateriformia</taxon>
        <taxon>Elateroidea</taxon>
        <taxon>Elateridae</taxon>
        <taxon>Agrypninae</taxon>
        <taxon>Pyrophorini</taxon>
        <taxon>Ignelater</taxon>
    </lineage>
</organism>
<name>A0A8K0CEV3_IGNLU</name>
<evidence type="ECO:0000256" key="1">
    <source>
        <dbReference type="SAM" id="MobiDB-lite"/>
    </source>
</evidence>
<dbReference type="AlphaFoldDB" id="A0A8K0CEV3"/>
<dbReference type="Proteomes" id="UP000801492">
    <property type="component" value="Unassembled WGS sequence"/>
</dbReference>
<dbReference type="EMBL" id="VTPC01088832">
    <property type="protein sequence ID" value="KAF2886044.1"/>
    <property type="molecule type" value="Genomic_DNA"/>
</dbReference>
<sequence length="155" mass="17059">MNTVVRESTSCSAAYLTFARELRTLDDTAHDFRSIVESETFVPQRTFYLPVSGVPEKHMKPPKIGTKYMQIRKVATTENPTLSLGKYHVSALIPYAGEETESPVVALKKRGQPKKPPSCSGSLVGPSSKPEGEIVTHRVPRPRRAGSERSTPTCC</sequence>